<dbReference type="InterPro" id="IPR018520">
    <property type="entry name" value="UPP_synth-like_CS"/>
</dbReference>
<evidence type="ECO:0000256" key="2">
    <source>
        <dbReference type="HAMAP-Rule" id="MF_01139"/>
    </source>
</evidence>
<feature type="active site" evidence="2">
    <location>
        <position position="30"/>
    </location>
</feature>
<feature type="binding site" evidence="2">
    <location>
        <position position="81"/>
    </location>
    <ligand>
        <name>substrate</name>
    </ligand>
</feature>
<keyword evidence="2" id="KW-0479">Metal-binding</keyword>
<accession>A0ABM6TGV0</accession>
<dbReference type="NCBIfam" id="TIGR00055">
    <property type="entry name" value="uppS"/>
    <property type="match status" value="1"/>
</dbReference>
<organism evidence="3 4">
    <name type="scientific">Caulobacter segnis</name>
    <dbReference type="NCBI Taxonomy" id="88688"/>
    <lineage>
        <taxon>Bacteria</taxon>
        <taxon>Pseudomonadati</taxon>
        <taxon>Pseudomonadota</taxon>
        <taxon>Alphaproteobacteria</taxon>
        <taxon>Caulobacterales</taxon>
        <taxon>Caulobacteraceae</taxon>
        <taxon>Caulobacter</taxon>
    </lineage>
</organism>
<dbReference type="InterPro" id="IPR001441">
    <property type="entry name" value="UPP_synth-like"/>
</dbReference>
<dbReference type="Gene3D" id="3.40.1180.10">
    <property type="entry name" value="Decaprenyl diphosphate synthase-like"/>
    <property type="match status" value="1"/>
</dbReference>
<comment type="similarity">
    <text evidence="2">Belongs to the UPP synthase family.</text>
</comment>
<keyword evidence="4" id="KW-1185">Reference proteome</keyword>
<dbReference type="HAMAP" id="MF_01139">
    <property type="entry name" value="ISPT"/>
    <property type="match status" value="1"/>
</dbReference>
<keyword evidence="1 2" id="KW-0808">Transferase</keyword>
<dbReference type="PROSITE" id="PS01066">
    <property type="entry name" value="UPP_SYNTHASE"/>
    <property type="match status" value="1"/>
</dbReference>
<feature type="binding site" evidence="2">
    <location>
        <position position="35"/>
    </location>
    <ligand>
        <name>substrate</name>
    </ligand>
</feature>
<comment type="function">
    <text evidence="2">Catalyzes the condensation of isopentenyl diphosphate (IPP) with allylic pyrophosphates generating different type of terpenoids.</text>
</comment>
<feature type="binding site" evidence="2">
    <location>
        <position position="30"/>
    </location>
    <ligand>
        <name>Mg(2+)</name>
        <dbReference type="ChEBI" id="CHEBI:18420"/>
    </ligand>
</feature>
<feature type="binding site" evidence="2">
    <location>
        <position position="79"/>
    </location>
    <ligand>
        <name>substrate</name>
    </ligand>
</feature>
<feature type="active site" description="Proton acceptor" evidence="2">
    <location>
        <position position="78"/>
    </location>
</feature>
<name>A0ABM6TGV0_9CAUL</name>
<evidence type="ECO:0000313" key="4">
    <source>
        <dbReference type="Proteomes" id="UP000240527"/>
    </source>
</evidence>
<comment type="cofactor">
    <cofactor evidence="2">
        <name>Mg(2+)</name>
        <dbReference type="ChEBI" id="CHEBI:18420"/>
    </cofactor>
    <text evidence="2">Binds 2 magnesium ions per subunit.</text>
</comment>
<dbReference type="PANTHER" id="PTHR10291">
    <property type="entry name" value="DEHYDRODOLICHYL DIPHOSPHATE SYNTHASE FAMILY MEMBER"/>
    <property type="match status" value="1"/>
</dbReference>
<dbReference type="InterPro" id="IPR036424">
    <property type="entry name" value="UPP_synth-like_sf"/>
</dbReference>
<protein>
    <recommendedName>
        <fullName evidence="2">Isoprenyl transferase</fullName>
        <ecNumber evidence="2">2.5.1.-</ecNumber>
    </recommendedName>
</protein>
<feature type="binding site" evidence="2">
    <location>
        <position position="43"/>
    </location>
    <ligand>
        <name>substrate</name>
    </ligand>
</feature>
<feature type="binding site" evidence="2">
    <location>
        <begin position="31"/>
        <end position="34"/>
    </location>
    <ligand>
        <name>substrate</name>
    </ligand>
</feature>
<dbReference type="Proteomes" id="UP000240527">
    <property type="component" value="Chromosome"/>
</dbReference>
<sequence>MSPTTGLQDVSARAGVGAPDQRLHVAIIMDGNGRWAKQRGMPRVLGHRAGVNALKRTVEGAQSQNVGVLTVFGFSTENWRRPAQEVSELMGLLKAYVESDLERLARAGVKVRIIGRRAGLSPDIAEVIERAEKRTAQNTEFVLQVAFNYGGQADIADAARAFAEKVVRGEARPEDLTEESFGQLLSTAAAPPPDLIVRTSGERRISNFLLWDSAYAELVFQDVLWPDYGPEALAAAIAEYRRRDRRYGGVAADDVAVAG</sequence>
<dbReference type="CDD" id="cd00475">
    <property type="entry name" value="Cis_IPPS"/>
    <property type="match status" value="1"/>
</dbReference>
<feature type="binding site" evidence="2">
    <location>
        <begin position="75"/>
        <end position="77"/>
    </location>
    <ligand>
        <name>substrate</name>
    </ligand>
</feature>
<feature type="binding site" evidence="2">
    <location>
        <begin position="204"/>
        <end position="206"/>
    </location>
    <ligand>
        <name>substrate</name>
    </ligand>
</feature>
<keyword evidence="2" id="KW-0460">Magnesium</keyword>
<comment type="subunit">
    <text evidence="2">Homodimer.</text>
</comment>
<reference evidence="3 4" key="1">
    <citation type="journal article" date="2015" name="Biotechnol. Bioeng.">
        <title>Genome sequence and phenotypic characterization of Caulobacter segnis.</title>
        <authorList>
            <person name="Patel S."/>
            <person name="Fletcher B."/>
            <person name="Scott D.C."/>
            <person name="Ely B."/>
        </authorList>
    </citation>
    <scope>NUCLEOTIDE SEQUENCE [LARGE SCALE GENOMIC DNA]</scope>
    <source>
        <strain evidence="3 4">TK0059</strain>
    </source>
</reference>
<gene>
    <name evidence="3" type="primary">uppS</name>
    <name evidence="3" type="ORF">B7G68_11295</name>
</gene>
<dbReference type="RefSeq" id="WP_013079324.1">
    <property type="nucleotide sequence ID" value="NZ_CP027850.1"/>
</dbReference>
<dbReference type="SUPFAM" id="SSF64005">
    <property type="entry name" value="Undecaprenyl diphosphate synthase"/>
    <property type="match status" value="1"/>
</dbReference>
<evidence type="ECO:0000256" key="1">
    <source>
        <dbReference type="ARBA" id="ARBA00022679"/>
    </source>
</evidence>
<proteinExistence type="inferred from homology"/>
<dbReference type="EMBL" id="CP027850">
    <property type="protein sequence ID" value="AVQ02382.1"/>
    <property type="molecule type" value="Genomic_DNA"/>
</dbReference>
<dbReference type="PANTHER" id="PTHR10291:SF0">
    <property type="entry name" value="DEHYDRODOLICHYL DIPHOSPHATE SYNTHASE 2"/>
    <property type="match status" value="1"/>
</dbReference>
<feature type="binding site" evidence="2">
    <location>
        <position position="198"/>
    </location>
    <ligand>
        <name>substrate</name>
    </ligand>
</feature>
<dbReference type="Pfam" id="PF01255">
    <property type="entry name" value="Prenyltransf"/>
    <property type="match status" value="1"/>
</dbReference>
<feature type="binding site" evidence="2">
    <location>
        <position position="217"/>
    </location>
    <ligand>
        <name>Mg(2+)</name>
        <dbReference type="ChEBI" id="CHEBI:18420"/>
    </ligand>
</feature>
<dbReference type="EC" id="2.5.1.-" evidence="2"/>
<feature type="binding site" evidence="2">
    <location>
        <position position="47"/>
    </location>
    <ligand>
        <name>substrate</name>
    </ligand>
</feature>
<evidence type="ECO:0000313" key="3">
    <source>
        <dbReference type="EMBL" id="AVQ02382.1"/>
    </source>
</evidence>